<organism evidence="1 2">
    <name type="scientific">Gelidibacter pelagius</name>
    <dbReference type="NCBI Taxonomy" id="2819985"/>
    <lineage>
        <taxon>Bacteria</taxon>
        <taxon>Pseudomonadati</taxon>
        <taxon>Bacteroidota</taxon>
        <taxon>Flavobacteriia</taxon>
        <taxon>Flavobacteriales</taxon>
        <taxon>Flavobacteriaceae</taxon>
        <taxon>Gelidibacter</taxon>
    </lineage>
</organism>
<name>A0ABS3T005_9FLAO</name>
<evidence type="ECO:0000313" key="1">
    <source>
        <dbReference type="EMBL" id="MBO3100327.1"/>
    </source>
</evidence>
<gene>
    <name evidence="1" type="ORF">J4051_18820</name>
</gene>
<feature type="non-terminal residue" evidence="1">
    <location>
        <position position="1"/>
    </location>
</feature>
<reference evidence="1 2" key="1">
    <citation type="submission" date="2021-03" db="EMBL/GenBank/DDBJ databases">
        <title>Gelidibacter sp. nov., isolated from costal sediment.</title>
        <authorList>
            <person name="Lun K.-Y."/>
        </authorList>
    </citation>
    <scope>NUCLEOTIDE SEQUENCE [LARGE SCALE GENOMIC DNA]</scope>
    <source>
        <strain evidence="1 2">DF109</strain>
    </source>
</reference>
<protein>
    <submittedName>
        <fullName evidence="1">Uncharacterized protein</fullName>
    </submittedName>
</protein>
<evidence type="ECO:0000313" key="2">
    <source>
        <dbReference type="Proteomes" id="UP000681315"/>
    </source>
</evidence>
<dbReference type="EMBL" id="JAGEVG010000062">
    <property type="protein sequence ID" value="MBO3100327.1"/>
    <property type="molecule type" value="Genomic_DNA"/>
</dbReference>
<dbReference type="Proteomes" id="UP000681315">
    <property type="component" value="Unassembled WGS sequence"/>
</dbReference>
<comment type="caution">
    <text evidence="1">The sequence shown here is derived from an EMBL/GenBank/DDBJ whole genome shotgun (WGS) entry which is preliminary data.</text>
</comment>
<sequence>KIYRYERRGIPTASFFGVKFNFYKPLRQNAIDMEWIPGESDVCRKNYYFAQRPCRGRTF</sequence>
<accession>A0ABS3T005</accession>
<dbReference type="RefSeq" id="WP_208235432.1">
    <property type="nucleotide sequence ID" value="NZ_JAGEVG010000062.1"/>
</dbReference>
<keyword evidence="2" id="KW-1185">Reference proteome</keyword>
<proteinExistence type="predicted"/>